<dbReference type="OrthoDB" id="3262926at2759"/>
<evidence type="ECO:0000313" key="7">
    <source>
        <dbReference type="Proteomes" id="UP000325780"/>
    </source>
</evidence>
<evidence type="ECO:0000313" key="6">
    <source>
        <dbReference type="EMBL" id="KAE8148878.1"/>
    </source>
</evidence>
<protein>
    <recommendedName>
        <fullName evidence="3">Putative gamma-glutamylcyclotransferase</fullName>
    </recommendedName>
</protein>
<comment type="similarity">
    <text evidence="1">Belongs to the gamma-glutamylcyclotransferase family.</text>
</comment>
<feature type="domain" description="Gamma-glutamylcyclotransferase AIG2-like" evidence="5">
    <location>
        <begin position="51"/>
        <end position="149"/>
    </location>
</feature>
<feature type="region of interest" description="Disordered" evidence="4">
    <location>
        <begin position="1"/>
        <end position="23"/>
    </location>
</feature>
<keyword evidence="2" id="KW-0808">Transferase</keyword>
<dbReference type="InterPro" id="IPR009288">
    <property type="entry name" value="AIG2-like_dom"/>
</dbReference>
<reference evidence="6 7" key="1">
    <citation type="submission" date="2019-04" db="EMBL/GenBank/DDBJ databases">
        <title>Friends and foes A comparative genomics study of 23 Aspergillus species from section Flavi.</title>
        <authorList>
            <consortium name="DOE Joint Genome Institute"/>
            <person name="Kjaerbolling I."/>
            <person name="Vesth T."/>
            <person name="Frisvad J.C."/>
            <person name="Nybo J.L."/>
            <person name="Theobald S."/>
            <person name="Kildgaard S."/>
            <person name="Isbrandt T."/>
            <person name="Kuo A."/>
            <person name="Sato A."/>
            <person name="Lyhne E.K."/>
            <person name="Kogle M.E."/>
            <person name="Wiebenga A."/>
            <person name="Kun R.S."/>
            <person name="Lubbers R.J."/>
            <person name="Makela M.R."/>
            <person name="Barry K."/>
            <person name="Chovatia M."/>
            <person name="Clum A."/>
            <person name="Daum C."/>
            <person name="Haridas S."/>
            <person name="He G."/>
            <person name="LaButti K."/>
            <person name="Lipzen A."/>
            <person name="Mondo S."/>
            <person name="Riley R."/>
            <person name="Salamov A."/>
            <person name="Simmons B.A."/>
            <person name="Magnuson J.K."/>
            <person name="Henrissat B."/>
            <person name="Mortensen U.H."/>
            <person name="Larsen T.O."/>
            <person name="Devries R.P."/>
            <person name="Grigoriev I.V."/>
            <person name="Machida M."/>
            <person name="Baker S.E."/>
            <person name="Andersen M.R."/>
        </authorList>
    </citation>
    <scope>NUCLEOTIDE SEQUENCE [LARGE SCALE GENOMIC DNA]</scope>
    <source>
        <strain evidence="6 7">IBT 18842</strain>
    </source>
</reference>
<dbReference type="Gene3D" id="3.10.490.10">
    <property type="entry name" value="Gamma-glutamyl cyclotransferase-like"/>
    <property type="match status" value="1"/>
</dbReference>
<sequence length="191" mass="21301">MSPNHNTPPPPPPPAPRSKISPSVLKLKSTLSDHFWQPPKPSTAPAPTGPYFVYGTLTNPTMISEILNLEQEPEFRPAMVSGYRCKMWGQYPALVGAPDAVVKGLVYNVVTREHAERLAEYETNSYRAESCLIMYTDGGEPREEMGYTFKFVGNPRDLSEGGFDITAWLMLIGRHDVVEKMVDKKAKTNDT</sequence>
<dbReference type="PANTHER" id="PTHR31544:SF4">
    <property type="entry name" value="GAMMA-GLUTAMYLCYCLOTRANSFERASE-RELATED"/>
    <property type="match status" value="1"/>
</dbReference>
<dbReference type="InterPro" id="IPR036568">
    <property type="entry name" value="GGCT-like_sf"/>
</dbReference>
<dbReference type="Proteomes" id="UP000325780">
    <property type="component" value="Unassembled WGS sequence"/>
</dbReference>
<dbReference type="SUPFAM" id="SSF110857">
    <property type="entry name" value="Gamma-glutamyl cyclotransferase-like"/>
    <property type="match status" value="1"/>
</dbReference>
<evidence type="ECO:0000256" key="1">
    <source>
        <dbReference type="ARBA" id="ARBA00008861"/>
    </source>
</evidence>
<dbReference type="AlphaFoldDB" id="A0A5N6TR92"/>
<dbReference type="InterPro" id="IPR045038">
    <property type="entry name" value="AIG2-like"/>
</dbReference>
<gene>
    <name evidence="6" type="ORF">BDV25DRAFT_10397</name>
</gene>
<dbReference type="CDD" id="cd06661">
    <property type="entry name" value="GGCT_like"/>
    <property type="match status" value="1"/>
</dbReference>
<evidence type="ECO:0000256" key="4">
    <source>
        <dbReference type="SAM" id="MobiDB-lite"/>
    </source>
</evidence>
<accession>A0A5N6TR92</accession>
<dbReference type="EMBL" id="ML742143">
    <property type="protein sequence ID" value="KAE8148878.1"/>
    <property type="molecule type" value="Genomic_DNA"/>
</dbReference>
<dbReference type="InterPro" id="IPR013024">
    <property type="entry name" value="GGCT-like"/>
</dbReference>
<dbReference type="PANTHER" id="PTHR31544">
    <property type="entry name" value="AIG2-LIKE PROTEIN D"/>
    <property type="match status" value="1"/>
</dbReference>
<dbReference type="GO" id="GO:0016740">
    <property type="term" value="F:transferase activity"/>
    <property type="evidence" value="ECO:0007669"/>
    <property type="project" value="UniProtKB-KW"/>
</dbReference>
<feature type="compositionally biased region" description="Pro residues" evidence="4">
    <location>
        <begin position="1"/>
        <end position="16"/>
    </location>
</feature>
<dbReference type="Pfam" id="PF06094">
    <property type="entry name" value="GGACT"/>
    <property type="match status" value="1"/>
</dbReference>
<keyword evidence="7" id="KW-1185">Reference proteome</keyword>
<proteinExistence type="inferred from homology"/>
<organism evidence="6 7">
    <name type="scientific">Aspergillus avenaceus</name>
    <dbReference type="NCBI Taxonomy" id="36643"/>
    <lineage>
        <taxon>Eukaryota</taxon>
        <taxon>Fungi</taxon>
        <taxon>Dikarya</taxon>
        <taxon>Ascomycota</taxon>
        <taxon>Pezizomycotina</taxon>
        <taxon>Eurotiomycetes</taxon>
        <taxon>Eurotiomycetidae</taxon>
        <taxon>Eurotiales</taxon>
        <taxon>Aspergillaceae</taxon>
        <taxon>Aspergillus</taxon>
        <taxon>Aspergillus subgen. Circumdati</taxon>
    </lineage>
</organism>
<evidence type="ECO:0000259" key="5">
    <source>
        <dbReference type="Pfam" id="PF06094"/>
    </source>
</evidence>
<name>A0A5N6TR92_ASPAV</name>
<evidence type="ECO:0000256" key="3">
    <source>
        <dbReference type="ARBA" id="ARBA00030602"/>
    </source>
</evidence>
<evidence type="ECO:0000256" key="2">
    <source>
        <dbReference type="ARBA" id="ARBA00022679"/>
    </source>
</evidence>